<proteinExistence type="predicted"/>
<dbReference type="Gene3D" id="3.40.630.30">
    <property type="match status" value="1"/>
</dbReference>
<dbReference type="GO" id="GO:0016410">
    <property type="term" value="F:N-acyltransferase activity"/>
    <property type="evidence" value="ECO:0007669"/>
    <property type="project" value="TreeGrafter"/>
</dbReference>
<dbReference type="AlphaFoldDB" id="A0A0G0T1A7"/>
<sequence>MISFKPLEKSDFPLLYKWLNIDFVTKWYAKRKFAYDDVEKKYSKYIEGAVPTESFIIEYQDVPIGYIQTYRLKDYPEYERCVGLVGDSAGLDMFIGDRNYIHKGLGKDIVNQFLKDVVFTKEDIDQCVVGPEPDNRSAIRVYEKAGFFYVKTILCGKDNEAEYIMMKKKKSRNEQVVYDRLKK</sequence>
<evidence type="ECO:0000256" key="1">
    <source>
        <dbReference type="ARBA" id="ARBA00023251"/>
    </source>
</evidence>
<gene>
    <name evidence="3" type="ORF">UU14_C0044G0009</name>
</gene>
<comment type="caution">
    <text evidence="3">The sequence shown here is derived from an EMBL/GenBank/DDBJ whole genome shotgun (WGS) entry which is preliminary data.</text>
</comment>
<protein>
    <submittedName>
        <fullName evidence="3">Aminoglycoside 6'-N-acetyltransferase</fullName>
    </submittedName>
</protein>
<feature type="domain" description="N-acetyltransferase" evidence="2">
    <location>
        <begin position="2"/>
        <end position="170"/>
    </location>
</feature>
<dbReference type="EMBL" id="LBZM01000044">
    <property type="protein sequence ID" value="KKR70838.1"/>
    <property type="molecule type" value="Genomic_DNA"/>
</dbReference>
<dbReference type="PROSITE" id="PS51186">
    <property type="entry name" value="GNAT"/>
    <property type="match status" value="1"/>
</dbReference>
<organism evidence="3 4">
    <name type="scientific">Candidatus Roizmanbacteria bacterium GW2011_GWB1_40_7</name>
    <dbReference type="NCBI Taxonomy" id="1618482"/>
    <lineage>
        <taxon>Bacteria</taxon>
        <taxon>Candidatus Roizmaniibacteriota</taxon>
    </lineage>
</organism>
<dbReference type="PANTHER" id="PTHR31438:SF1">
    <property type="entry name" value="LYSINE N-ACYLTRANSFERASE C17G9.06C-RELATED"/>
    <property type="match status" value="1"/>
</dbReference>
<name>A0A0G0T1A7_9BACT</name>
<evidence type="ECO:0000313" key="4">
    <source>
        <dbReference type="Proteomes" id="UP000034664"/>
    </source>
</evidence>
<dbReference type="Pfam" id="PF13523">
    <property type="entry name" value="Acetyltransf_8"/>
    <property type="match status" value="1"/>
</dbReference>
<evidence type="ECO:0000259" key="2">
    <source>
        <dbReference type="PROSITE" id="PS51186"/>
    </source>
</evidence>
<keyword evidence="1" id="KW-0046">Antibiotic resistance</keyword>
<accession>A0A0G0T1A7</accession>
<dbReference type="SUPFAM" id="SSF55729">
    <property type="entry name" value="Acyl-CoA N-acyltransferases (Nat)"/>
    <property type="match status" value="1"/>
</dbReference>
<dbReference type="PANTHER" id="PTHR31438">
    <property type="entry name" value="LYSINE N-ACYLTRANSFERASE C17G9.06C-RELATED"/>
    <property type="match status" value="1"/>
</dbReference>
<evidence type="ECO:0000313" key="3">
    <source>
        <dbReference type="EMBL" id="KKR70838.1"/>
    </source>
</evidence>
<dbReference type="Proteomes" id="UP000034664">
    <property type="component" value="Unassembled WGS sequence"/>
</dbReference>
<reference evidence="3 4" key="1">
    <citation type="journal article" date="2015" name="Nature">
        <title>rRNA introns, odd ribosomes, and small enigmatic genomes across a large radiation of phyla.</title>
        <authorList>
            <person name="Brown C.T."/>
            <person name="Hug L.A."/>
            <person name="Thomas B.C."/>
            <person name="Sharon I."/>
            <person name="Castelle C.J."/>
            <person name="Singh A."/>
            <person name="Wilkins M.J."/>
            <person name="Williams K.H."/>
            <person name="Banfield J.F."/>
        </authorList>
    </citation>
    <scope>NUCLEOTIDE SEQUENCE [LARGE SCALE GENOMIC DNA]</scope>
</reference>
<dbReference type="InterPro" id="IPR016181">
    <property type="entry name" value="Acyl_CoA_acyltransferase"/>
</dbReference>
<dbReference type="GO" id="GO:0046677">
    <property type="term" value="P:response to antibiotic"/>
    <property type="evidence" value="ECO:0007669"/>
    <property type="project" value="UniProtKB-KW"/>
</dbReference>
<dbReference type="InterPro" id="IPR000182">
    <property type="entry name" value="GNAT_dom"/>
</dbReference>
<keyword evidence="3" id="KW-0808">Transferase</keyword>